<evidence type="ECO:0000313" key="4">
    <source>
        <dbReference type="EMBL" id="CCO11614.2"/>
    </source>
</evidence>
<feature type="transmembrane region" description="Helical" evidence="2">
    <location>
        <begin position="26"/>
        <end position="45"/>
    </location>
</feature>
<dbReference type="GO" id="GO:0015666">
    <property type="term" value="F:restriction endodeoxyribonuclease activity"/>
    <property type="evidence" value="ECO:0007669"/>
    <property type="project" value="TreeGrafter"/>
</dbReference>
<dbReference type="AlphaFoldDB" id="K8E501"/>
<dbReference type="InterPro" id="IPR011856">
    <property type="entry name" value="tRNA_endonuc-like_dom_sf"/>
</dbReference>
<gene>
    <name evidence="4" type="ORF">BN424_2174</name>
</gene>
<dbReference type="eggNOG" id="COG1787">
    <property type="taxonomic scope" value="Bacteria"/>
</dbReference>
<dbReference type="InterPro" id="IPR007560">
    <property type="entry name" value="Restrct_endonuc_IV_Mrr"/>
</dbReference>
<keyword evidence="1" id="KW-0378">Hydrolase</keyword>
<evidence type="ECO:0000313" key="5">
    <source>
        <dbReference type="Proteomes" id="UP000000212"/>
    </source>
</evidence>
<dbReference type="GO" id="GO:0009307">
    <property type="term" value="P:DNA restriction-modification system"/>
    <property type="evidence" value="ECO:0007669"/>
    <property type="project" value="InterPro"/>
</dbReference>
<proteinExistence type="predicted"/>
<keyword evidence="2" id="KW-1133">Transmembrane helix</keyword>
<reference evidence="5" key="1">
    <citation type="journal article" date="2013" name="Genome Announc.">
        <title>Complete Chromosome Sequence of Carnobacterium maltaromaticum LMA 28.</title>
        <authorList>
            <person name="Cailliez-Grimal C."/>
            <person name="Chaillou S."/>
            <person name="Anba-Mondoloni J."/>
            <person name="Loux V."/>
            <person name="Afzal M.I."/>
            <person name="Rahman A."/>
            <person name="Kergourlay G."/>
            <person name="Champomier-Verges M.C."/>
            <person name="Zagorec M."/>
            <person name="Dalgaard P."/>
            <person name="Leisner J.J."/>
            <person name="Prevost H."/>
            <person name="Revol-Junelles A.M."/>
            <person name="Borges F."/>
        </authorList>
    </citation>
    <scope>NUCLEOTIDE SEQUENCE</scope>
    <source>
        <strain evidence="5">LMA28</strain>
    </source>
</reference>
<protein>
    <submittedName>
        <fullName evidence="4">Restriction endonuclease family protein</fullName>
    </submittedName>
</protein>
<dbReference type="REBASE" id="56783">
    <property type="entry name" value="Cma28MrrP"/>
</dbReference>
<organism evidence="4 5">
    <name type="scientific">Carnobacterium maltaromaticum LMA28</name>
    <dbReference type="NCBI Taxonomy" id="1234679"/>
    <lineage>
        <taxon>Bacteria</taxon>
        <taxon>Bacillati</taxon>
        <taxon>Bacillota</taxon>
        <taxon>Bacilli</taxon>
        <taxon>Lactobacillales</taxon>
        <taxon>Carnobacteriaceae</taxon>
        <taxon>Carnobacterium</taxon>
    </lineage>
</organism>
<dbReference type="Gene3D" id="3.40.1350.10">
    <property type="match status" value="1"/>
</dbReference>
<dbReference type="STRING" id="1234679.BN424_2174"/>
<dbReference type="Proteomes" id="UP000000212">
    <property type="component" value="Chromosome"/>
</dbReference>
<evidence type="ECO:0000256" key="1">
    <source>
        <dbReference type="ARBA" id="ARBA00022801"/>
    </source>
</evidence>
<keyword evidence="4" id="KW-0540">Nuclease</keyword>
<evidence type="ECO:0000259" key="3">
    <source>
        <dbReference type="Pfam" id="PF04471"/>
    </source>
</evidence>
<keyword evidence="4" id="KW-0255">Endonuclease</keyword>
<dbReference type="PANTHER" id="PTHR30015:SF6">
    <property type="entry name" value="SLL1429 PROTEIN"/>
    <property type="match status" value="1"/>
</dbReference>
<dbReference type="Pfam" id="PF04471">
    <property type="entry name" value="Mrr_cat"/>
    <property type="match status" value="1"/>
</dbReference>
<evidence type="ECO:0000256" key="2">
    <source>
        <dbReference type="SAM" id="Phobius"/>
    </source>
</evidence>
<feature type="domain" description="Restriction endonuclease type IV Mrr" evidence="3">
    <location>
        <begin position="100"/>
        <end position="209"/>
    </location>
</feature>
<sequence length="217" mass="24369">MLRLVCSILFLIVGFMNPFVNFGKYSILTLAFTSIVSLLIFYALLPINYRDMLNNVIRKLLDKNSNRNNNSAIIETSRNDIVNSNEDYQKFLIGKELEKIDNMDGLAFEEYCAKLLETIGYTNVKVTKSSGDQGIDVLAKSGNTSYGFQCKNYSKPVGNSSVQEAHAGCSFYNLDKTIVFTNNYFTNSAKNIAKETNVSLWDRDVLVELVSESLVTV</sequence>
<dbReference type="KEGG" id="cml:BN424_2174"/>
<dbReference type="SUPFAM" id="SSF52980">
    <property type="entry name" value="Restriction endonuclease-like"/>
    <property type="match status" value="1"/>
</dbReference>
<dbReference type="GO" id="GO:0003677">
    <property type="term" value="F:DNA binding"/>
    <property type="evidence" value="ECO:0007669"/>
    <property type="project" value="InterPro"/>
</dbReference>
<accession>K8E501</accession>
<dbReference type="InterPro" id="IPR052906">
    <property type="entry name" value="Type_IV_Methyl-Rstrct_Enzyme"/>
</dbReference>
<dbReference type="EMBL" id="HE999757">
    <property type="protein sequence ID" value="CCO11614.2"/>
    <property type="molecule type" value="Genomic_DNA"/>
</dbReference>
<keyword evidence="2" id="KW-0812">Transmembrane</keyword>
<dbReference type="HOGENOM" id="CLU_1270388_0_0_9"/>
<dbReference type="InterPro" id="IPR011335">
    <property type="entry name" value="Restrct_endonuc-II-like"/>
</dbReference>
<keyword evidence="2" id="KW-0472">Membrane</keyword>
<dbReference type="PANTHER" id="PTHR30015">
    <property type="entry name" value="MRR RESTRICTION SYSTEM PROTEIN"/>
    <property type="match status" value="1"/>
</dbReference>
<keyword evidence="5" id="KW-1185">Reference proteome</keyword>
<name>K8E501_CARML</name>